<dbReference type="Pfam" id="PF13808">
    <property type="entry name" value="DDE_Tnp_1_assoc"/>
    <property type="match status" value="1"/>
</dbReference>
<dbReference type="EMBL" id="CP046244">
    <property type="protein sequence ID" value="QGP92257.1"/>
    <property type="molecule type" value="Genomic_DNA"/>
</dbReference>
<dbReference type="EMBL" id="CP046244">
    <property type="protein sequence ID" value="QGP93018.1"/>
    <property type="molecule type" value="Genomic_DNA"/>
</dbReference>
<dbReference type="AlphaFoldDB" id="A0A6I5ZTM2"/>
<evidence type="ECO:0000259" key="1">
    <source>
        <dbReference type="Pfam" id="PF13808"/>
    </source>
</evidence>
<dbReference type="Proteomes" id="UP000425916">
    <property type="component" value="Chromosome"/>
</dbReference>
<name>A0A6I5ZTM2_9FIRM</name>
<evidence type="ECO:0000313" key="2">
    <source>
        <dbReference type="EMBL" id="QGP92257.1"/>
    </source>
</evidence>
<keyword evidence="5" id="KW-1185">Reference proteome</keyword>
<dbReference type="OrthoDB" id="9788616at2"/>
<dbReference type="RefSeq" id="WP_156272927.1">
    <property type="nucleotide sequence ID" value="NZ_CP046244.1"/>
</dbReference>
<dbReference type="InterPro" id="IPR012337">
    <property type="entry name" value="RNaseH-like_sf"/>
</dbReference>
<accession>A0A6I5ZTM2</accession>
<reference evidence="4 5" key="1">
    <citation type="submission" date="2019-11" db="EMBL/GenBank/DDBJ databases">
        <title>Genome sequence of Moorella glycerini DSM11254.</title>
        <authorList>
            <person name="Poehlein A."/>
            <person name="Boeer T."/>
            <person name="Daniel R."/>
        </authorList>
    </citation>
    <scope>NUCLEOTIDE SEQUENCE [LARGE SCALE GENOMIC DNA]</scope>
    <source>
        <strain evidence="4 5">DSM 11254</strain>
    </source>
</reference>
<organism evidence="4 5">
    <name type="scientific">Neomoorella glycerini</name>
    <dbReference type="NCBI Taxonomy" id="55779"/>
    <lineage>
        <taxon>Bacteria</taxon>
        <taxon>Bacillati</taxon>
        <taxon>Bacillota</taxon>
        <taxon>Clostridia</taxon>
        <taxon>Neomoorellales</taxon>
        <taxon>Neomoorellaceae</taxon>
        <taxon>Neomoorella</taxon>
    </lineage>
</organism>
<evidence type="ECO:0000313" key="4">
    <source>
        <dbReference type="EMBL" id="QGP93038.1"/>
    </source>
</evidence>
<protein>
    <submittedName>
        <fullName evidence="4">DDE_Tnp_1-associated</fullName>
    </submittedName>
</protein>
<sequence>MALRHPGSIHPSTLPTCKSAYATSQEEKDDRQGALAAQLPVWRAYLPVLLEKFARIPDPRRPQSIKHKLTVLLTFGLFLFVFAYNSRREANRELTRPVFWELLREVFPEIDTIPHMDTVNRLLAKINPEQLEEVLIQTIKRLLRNRRLQALLVEKHYIIAVDGTQKLVRSLPFAEEALHRQHGEEVSYIAYTVEAVLVGPQGVTIPLLTEFCENPIGEKEAFTKQDCELKAGKRLLTRLRKAFPKLRIMVVADGLYANGPMMALCRQLHLDFMFILPQDRLKSVWEEAGGLRKLEKDQKLKYHWGNREQNFWWANDIDYEFQEASGAWRRFKIHVAGCTETWEEKGEKKEAHWAWVSSRPFTKKNIIARCNHGARHRWNIEENILVEKHQGYQYEHAFSLNWTAMKNWHLLMHLGHLLNILTLHTEALVEKVRQLGFRGTLKFLRETWSNPWIDRDQLLALCTKPPRIRLAF</sequence>
<dbReference type="SUPFAM" id="SSF53098">
    <property type="entry name" value="Ribonuclease H-like"/>
    <property type="match status" value="1"/>
</dbReference>
<proteinExistence type="predicted"/>
<evidence type="ECO:0000313" key="3">
    <source>
        <dbReference type="EMBL" id="QGP93018.1"/>
    </source>
</evidence>
<dbReference type="EMBL" id="CP046244">
    <property type="protein sequence ID" value="QGP93038.1"/>
    <property type="molecule type" value="Genomic_DNA"/>
</dbReference>
<evidence type="ECO:0000313" key="5">
    <source>
        <dbReference type="Proteomes" id="UP000425916"/>
    </source>
</evidence>
<feature type="domain" description="H repeat-associated protein N-terminal" evidence="1">
    <location>
        <begin position="51"/>
        <end position="137"/>
    </location>
</feature>
<dbReference type="InterPro" id="IPR032806">
    <property type="entry name" value="YbfD_N"/>
</dbReference>
<gene>
    <name evidence="2" type="ORF">MGLY_16240</name>
    <name evidence="3" type="ORF">MGLY_24140</name>
    <name evidence="4" type="ORF">MGLY_24350</name>
</gene>